<keyword evidence="1" id="KW-1133">Transmembrane helix</keyword>
<feature type="transmembrane region" description="Helical" evidence="1">
    <location>
        <begin position="53"/>
        <end position="71"/>
    </location>
</feature>
<feature type="transmembrane region" description="Helical" evidence="1">
    <location>
        <begin position="126"/>
        <end position="148"/>
    </location>
</feature>
<dbReference type="EMBL" id="CAUJNA010002413">
    <property type="protein sequence ID" value="CAJ1392794.1"/>
    <property type="molecule type" value="Genomic_DNA"/>
</dbReference>
<sequence length="407" mass="42750">MDKIRPRTSRTTAFVLFTLWLNRWMAAISRRYSATGEGADSRPPSGMPESVNLLGVYGGVVATVFVSIAMAQSTQLSLPVPQRNSMLAAVAFLTPVKDIFQFLEDTTTVKITFAMGAGDLSSIRHIVLVGLVGGLGAGILGALLMTALQGLEVIEVLLAPGSAQAQLENPGCALLPSATEVVDTARGLWLLTSWSWPLQFCSMVLTGLLMGAREFALYGVASILAQAALGGLWFFGPKPQNLHLLGWAGFVSNAVFCGSLALFIAVHRPLRQKYGLLLEARTVEANGAREALSAEAEASGGTKGVLLDGLLAMTLDLALQAAGTISVFVAAYVSLQDMYQLSAAGAALPQFTAYAAGLGYVVRLAGGALVGRQAHEEFAFLMKVMIGLSESCWASSPLSASFLTSIA</sequence>
<comment type="caution">
    <text evidence="2">The sequence shown here is derived from an EMBL/GenBank/DDBJ whole genome shotgun (WGS) entry which is preliminary data.</text>
</comment>
<feature type="transmembrane region" description="Helical" evidence="1">
    <location>
        <begin position="188"/>
        <end position="208"/>
    </location>
</feature>
<feature type="transmembrane region" description="Helical" evidence="1">
    <location>
        <begin position="317"/>
        <end position="335"/>
    </location>
</feature>
<name>A0AA36ISQ5_9DINO</name>
<feature type="transmembrane region" description="Helical" evidence="1">
    <location>
        <begin position="215"/>
        <end position="235"/>
    </location>
</feature>
<dbReference type="AlphaFoldDB" id="A0AA36ISQ5"/>
<keyword evidence="3" id="KW-1185">Reference proteome</keyword>
<keyword evidence="1" id="KW-0812">Transmembrane</keyword>
<reference evidence="2" key="1">
    <citation type="submission" date="2023-08" db="EMBL/GenBank/DDBJ databases">
        <authorList>
            <person name="Chen Y."/>
            <person name="Shah S."/>
            <person name="Dougan E. K."/>
            <person name="Thang M."/>
            <person name="Chan C."/>
        </authorList>
    </citation>
    <scope>NUCLEOTIDE SEQUENCE</scope>
</reference>
<organism evidence="2 3">
    <name type="scientific">Effrenium voratum</name>
    <dbReference type="NCBI Taxonomy" id="2562239"/>
    <lineage>
        <taxon>Eukaryota</taxon>
        <taxon>Sar</taxon>
        <taxon>Alveolata</taxon>
        <taxon>Dinophyceae</taxon>
        <taxon>Suessiales</taxon>
        <taxon>Symbiodiniaceae</taxon>
        <taxon>Effrenium</taxon>
    </lineage>
</organism>
<evidence type="ECO:0000256" key="1">
    <source>
        <dbReference type="SAM" id="Phobius"/>
    </source>
</evidence>
<feature type="transmembrane region" description="Helical" evidence="1">
    <location>
        <begin position="247"/>
        <end position="266"/>
    </location>
</feature>
<accession>A0AA36ISQ5</accession>
<evidence type="ECO:0000313" key="2">
    <source>
        <dbReference type="EMBL" id="CAJ1392794.1"/>
    </source>
</evidence>
<evidence type="ECO:0000313" key="3">
    <source>
        <dbReference type="Proteomes" id="UP001178507"/>
    </source>
</evidence>
<keyword evidence="1" id="KW-0472">Membrane</keyword>
<dbReference type="Proteomes" id="UP001178507">
    <property type="component" value="Unassembled WGS sequence"/>
</dbReference>
<gene>
    <name evidence="2" type="ORF">EVOR1521_LOCUS17806</name>
</gene>
<protein>
    <submittedName>
        <fullName evidence="2">Uncharacterized protein</fullName>
    </submittedName>
</protein>
<proteinExistence type="predicted"/>